<evidence type="ECO:0000313" key="3">
    <source>
        <dbReference type="Proteomes" id="UP000681967"/>
    </source>
</evidence>
<proteinExistence type="predicted"/>
<sequence>MHRDQLESIKERIGRLGRETNAKNNSRHQQTINETTEMHATKLKKQAQRKNTLRNVLTLQETQDEHDNRLNSEAATVRNRRHNRELI</sequence>
<name>A0A8S3GBD2_9BILA</name>
<reference evidence="2" key="1">
    <citation type="submission" date="2021-02" db="EMBL/GenBank/DDBJ databases">
        <authorList>
            <person name="Nowell W R."/>
        </authorList>
    </citation>
    <scope>NUCLEOTIDE SEQUENCE</scope>
</reference>
<dbReference type="EMBL" id="CAJOBH010259597">
    <property type="protein sequence ID" value="CAF5153575.1"/>
    <property type="molecule type" value="Genomic_DNA"/>
</dbReference>
<comment type="caution">
    <text evidence="2">The sequence shown here is derived from an EMBL/GenBank/DDBJ whole genome shotgun (WGS) entry which is preliminary data.</text>
</comment>
<dbReference type="AlphaFoldDB" id="A0A8S3GBD2"/>
<protein>
    <submittedName>
        <fullName evidence="2">Uncharacterized protein</fullName>
    </submittedName>
</protein>
<feature type="compositionally biased region" description="Basic residues" evidence="1">
    <location>
        <begin position="78"/>
        <end position="87"/>
    </location>
</feature>
<evidence type="ECO:0000256" key="1">
    <source>
        <dbReference type="SAM" id="MobiDB-lite"/>
    </source>
</evidence>
<gene>
    <name evidence="2" type="ORF">BYL167_LOCUS72837</name>
</gene>
<evidence type="ECO:0000313" key="2">
    <source>
        <dbReference type="EMBL" id="CAF5153575.1"/>
    </source>
</evidence>
<dbReference type="Proteomes" id="UP000681967">
    <property type="component" value="Unassembled WGS sequence"/>
</dbReference>
<feature type="region of interest" description="Disordered" evidence="1">
    <location>
        <begin position="60"/>
        <end position="87"/>
    </location>
</feature>
<accession>A0A8S3GBD2</accession>
<organism evidence="2 3">
    <name type="scientific">Rotaria magnacalcarata</name>
    <dbReference type="NCBI Taxonomy" id="392030"/>
    <lineage>
        <taxon>Eukaryota</taxon>
        <taxon>Metazoa</taxon>
        <taxon>Spiralia</taxon>
        <taxon>Gnathifera</taxon>
        <taxon>Rotifera</taxon>
        <taxon>Eurotatoria</taxon>
        <taxon>Bdelloidea</taxon>
        <taxon>Philodinida</taxon>
        <taxon>Philodinidae</taxon>
        <taxon>Rotaria</taxon>
    </lineage>
</organism>
<feature type="region of interest" description="Disordered" evidence="1">
    <location>
        <begin position="13"/>
        <end position="32"/>
    </location>
</feature>
<feature type="compositionally biased region" description="Polar residues" evidence="1">
    <location>
        <begin position="22"/>
        <end position="32"/>
    </location>
</feature>
<feature type="non-terminal residue" evidence="2">
    <location>
        <position position="87"/>
    </location>
</feature>